<dbReference type="InterPro" id="IPR013785">
    <property type="entry name" value="Aldolase_TIM"/>
</dbReference>
<evidence type="ECO:0000256" key="1">
    <source>
        <dbReference type="ARBA" id="ARBA00022691"/>
    </source>
</evidence>
<keyword evidence="4" id="KW-0411">Iron-sulfur</keyword>
<name>A0A5M3TAM8_LIMPL</name>
<dbReference type="RefSeq" id="WP_006617342.1">
    <property type="nucleotide sequence ID" value="NZ_BIMW01000197.1"/>
</dbReference>
<evidence type="ECO:0000313" key="6">
    <source>
        <dbReference type="EMBL" id="GCE96554.1"/>
    </source>
</evidence>
<dbReference type="Pfam" id="PF04055">
    <property type="entry name" value="Radical_SAM"/>
    <property type="match status" value="1"/>
</dbReference>
<gene>
    <name evidence="6" type="ORF">NIES46_46260</name>
</gene>
<dbReference type="PANTHER" id="PTHR11228">
    <property type="entry name" value="RADICAL SAM DOMAIN PROTEIN"/>
    <property type="match status" value="1"/>
</dbReference>
<keyword evidence="2" id="KW-0479">Metal-binding</keyword>
<dbReference type="GeneID" id="301685342"/>
<proteinExistence type="predicted"/>
<keyword evidence="3" id="KW-0408">Iron</keyword>
<dbReference type="PROSITE" id="PS51918">
    <property type="entry name" value="RADICAL_SAM"/>
    <property type="match status" value="1"/>
</dbReference>
<dbReference type="CDD" id="cd01335">
    <property type="entry name" value="Radical_SAM"/>
    <property type="match status" value="1"/>
</dbReference>
<dbReference type="InterPro" id="IPR007197">
    <property type="entry name" value="rSAM"/>
</dbReference>
<evidence type="ECO:0000256" key="4">
    <source>
        <dbReference type="ARBA" id="ARBA00023014"/>
    </source>
</evidence>
<dbReference type="EMBL" id="BIMW01000197">
    <property type="protein sequence ID" value="GCE96554.1"/>
    <property type="molecule type" value="Genomic_DNA"/>
</dbReference>
<evidence type="ECO:0000313" key="7">
    <source>
        <dbReference type="Proteomes" id="UP000326169"/>
    </source>
</evidence>
<keyword evidence="7" id="KW-1185">Reference proteome</keyword>
<dbReference type="SUPFAM" id="SSF102114">
    <property type="entry name" value="Radical SAM enzymes"/>
    <property type="match status" value="1"/>
</dbReference>
<dbReference type="Proteomes" id="UP000326169">
    <property type="component" value="Unassembled WGS sequence"/>
</dbReference>
<evidence type="ECO:0000256" key="2">
    <source>
        <dbReference type="ARBA" id="ARBA00022723"/>
    </source>
</evidence>
<dbReference type="InterPro" id="IPR058240">
    <property type="entry name" value="rSAM_sf"/>
</dbReference>
<organism evidence="6 7">
    <name type="scientific">Limnospira platensis NIES-46</name>
    <dbReference type="NCBI Taxonomy" id="1236695"/>
    <lineage>
        <taxon>Bacteria</taxon>
        <taxon>Bacillati</taxon>
        <taxon>Cyanobacteriota</taxon>
        <taxon>Cyanophyceae</taxon>
        <taxon>Oscillatoriophycideae</taxon>
        <taxon>Oscillatoriales</taxon>
        <taxon>Sirenicapillariaceae</taxon>
        <taxon>Limnospira</taxon>
    </lineage>
</organism>
<dbReference type="PANTHER" id="PTHR11228:SF7">
    <property type="entry name" value="PQQA PEPTIDE CYCLASE"/>
    <property type="match status" value="1"/>
</dbReference>
<sequence>MNLIVIDKCSNYCAYCFASTEMGKSGKKTVLTREGIERVVQFISRSGPNFRLNIIGGEPFLYKDLVYLLEKSMAEPALGDATIFTGGICNTNEILKLKPYRDRLSLLVNLNERRDYRRNTEYELVLHNIDVALNLGIPVNIGFNIWRQDFNYQEILDVCESFGIEYLRWTVAYPELNPSPEVQVLSPSEYHAVAPRIAEFLEAAYWQHIQVYLDCPLPKCFFTSEQLGRIQLTQPKSAAFRSCGPVIDVNPALEVFRCYALSDLERTQLTDFDNFSELMAYYKRVIDEKYDRPQVYDRCDTCEFAEDRSCYGGCMANSAESIGGRESQETLLKIAYQAIQQGRGQEAEVALKKVFRKDAGVSLLWAHRWNIDGDISQAKVFARQAVNRSRTVQMRAMATTLLQQLSASGHKQKRELLNQP</sequence>
<evidence type="ECO:0000259" key="5">
    <source>
        <dbReference type="PROSITE" id="PS51918"/>
    </source>
</evidence>
<dbReference type="InterPro" id="IPR050377">
    <property type="entry name" value="Radical_SAM_PqqE_MftC-like"/>
</dbReference>
<protein>
    <recommendedName>
        <fullName evidence="5">Radical SAM core domain-containing protein</fullName>
    </recommendedName>
</protein>
<feature type="domain" description="Radical SAM core" evidence="5">
    <location>
        <begin position="1"/>
        <end position="216"/>
    </location>
</feature>
<accession>A0A5M3TAM8</accession>
<keyword evidence="1" id="KW-0949">S-adenosyl-L-methionine</keyword>
<comment type="caution">
    <text evidence="6">The sequence shown here is derived from an EMBL/GenBank/DDBJ whole genome shotgun (WGS) entry which is preliminary data.</text>
</comment>
<dbReference type="Gene3D" id="3.20.20.70">
    <property type="entry name" value="Aldolase class I"/>
    <property type="match status" value="1"/>
</dbReference>
<dbReference type="SFLD" id="SFLDG01067">
    <property type="entry name" value="SPASM/twitch_domain_containing"/>
    <property type="match status" value="1"/>
</dbReference>
<evidence type="ECO:0000256" key="3">
    <source>
        <dbReference type="ARBA" id="ARBA00023004"/>
    </source>
</evidence>
<dbReference type="SFLD" id="SFLDS00029">
    <property type="entry name" value="Radical_SAM"/>
    <property type="match status" value="1"/>
</dbReference>
<reference evidence="6 7" key="1">
    <citation type="journal article" date="2019" name="J Genomics">
        <title>The Draft Genome of a Hydrogen-producing Cyanobacterium, Arthrospira platensis NIES-46.</title>
        <authorList>
            <person name="Suzuki S."/>
            <person name="Yamaguchi H."/>
            <person name="Kawachi M."/>
        </authorList>
    </citation>
    <scope>NUCLEOTIDE SEQUENCE [LARGE SCALE GENOMIC DNA]</scope>
    <source>
        <strain evidence="6 7">NIES-46</strain>
    </source>
</reference>